<evidence type="ECO:0000313" key="2">
    <source>
        <dbReference type="Proteomes" id="UP000219338"/>
    </source>
</evidence>
<dbReference type="Proteomes" id="UP000219338">
    <property type="component" value="Unassembled WGS sequence"/>
</dbReference>
<evidence type="ECO:0000313" key="1">
    <source>
        <dbReference type="EMBL" id="SJL10292.1"/>
    </source>
</evidence>
<sequence>MSEFILSKDPAKNLLTCASVYFVNHSQGSKNSIGTVGSGLISILRIFIRQRHSLRFYVPTASPVDEGGCELTA</sequence>
<dbReference type="AlphaFoldDB" id="A0A284RNE1"/>
<dbReference type="EMBL" id="FUEG01000012">
    <property type="protein sequence ID" value="SJL10292.1"/>
    <property type="molecule type" value="Genomic_DNA"/>
</dbReference>
<reference evidence="2" key="1">
    <citation type="journal article" date="2017" name="Nat. Ecol. Evol.">
        <title>Genome expansion and lineage-specific genetic innovations in the forest pathogenic fungi Armillaria.</title>
        <authorList>
            <person name="Sipos G."/>
            <person name="Prasanna A.N."/>
            <person name="Walter M.C."/>
            <person name="O'Connor E."/>
            <person name="Balint B."/>
            <person name="Krizsan K."/>
            <person name="Kiss B."/>
            <person name="Hess J."/>
            <person name="Varga T."/>
            <person name="Slot J."/>
            <person name="Riley R."/>
            <person name="Boka B."/>
            <person name="Rigling D."/>
            <person name="Barry K."/>
            <person name="Lee J."/>
            <person name="Mihaltcheva S."/>
            <person name="LaButti K."/>
            <person name="Lipzen A."/>
            <person name="Waldron R."/>
            <person name="Moloney N.M."/>
            <person name="Sperisen C."/>
            <person name="Kredics L."/>
            <person name="Vagvoelgyi C."/>
            <person name="Patrignani A."/>
            <person name="Fitzpatrick D."/>
            <person name="Nagy I."/>
            <person name="Doyle S."/>
            <person name="Anderson J.B."/>
            <person name="Grigoriev I.V."/>
            <person name="Gueldener U."/>
            <person name="Muensterkoetter M."/>
            <person name="Nagy L.G."/>
        </authorList>
    </citation>
    <scope>NUCLEOTIDE SEQUENCE [LARGE SCALE GENOMIC DNA]</scope>
    <source>
        <strain evidence="2">C18/9</strain>
    </source>
</reference>
<accession>A0A284RNE1</accession>
<gene>
    <name evidence="1" type="ORF">ARMOST_13676</name>
</gene>
<proteinExistence type="predicted"/>
<keyword evidence="2" id="KW-1185">Reference proteome</keyword>
<organism evidence="1 2">
    <name type="scientific">Armillaria ostoyae</name>
    <name type="common">Armillaria root rot fungus</name>
    <dbReference type="NCBI Taxonomy" id="47428"/>
    <lineage>
        <taxon>Eukaryota</taxon>
        <taxon>Fungi</taxon>
        <taxon>Dikarya</taxon>
        <taxon>Basidiomycota</taxon>
        <taxon>Agaricomycotina</taxon>
        <taxon>Agaricomycetes</taxon>
        <taxon>Agaricomycetidae</taxon>
        <taxon>Agaricales</taxon>
        <taxon>Marasmiineae</taxon>
        <taxon>Physalacriaceae</taxon>
        <taxon>Armillaria</taxon>
    </lineage>
</organism>
<protein>
    <submittedName>
        <fullName evidence="1">Uncharacterized protein</fullName>
    </submittedName>
</protein>
<name>A0A284RNE1_ARMOS</name>